<dbReference type="InterPro" id="IPR007276">
    <property type="entry name" value="Nop14"/>
</dbReference>
<reference evidence="10 11" key="1">
    <citation type="journal article" date="2019" name="Sci. Rep.">
        <title>Comparative genomics of chytrid fungi reveal insights into the obligate biotrophic and pathogenic lifestyle of Synchytrium endobioticum.</title>
        <authorList>
            <person name="van de Vossenberg B.T.L.H."/>
            <person name="Warris S."/>
            <person name="Nguyen H.D.T."/>
            <person name="van Gent-Pelzer M.P.E."/>
            <person name="Joly D.L."/>
            <person name="van de Geest H.C."/>
            <person name="Bonants P.J.M."/>
            <person name="Smith D.S."/>
            <person name="Levesque C.A."/>
            <person name="van der Lee T.A.J."/>
        </authorList>
    </citation>
    <scope>NUCLEOTIDE SEQUENCE [LARGE SCALE GENOMIC DNA]</scope>
    <source>
        <strain evidence="9 11">LEV6574</strain>
        <strain evidence="8 10">MB42</strain>
    </source>
</reference>
<name>A0A507DEJ6_9FUNG</name>
<evidence type="ECO:0000256" key="6">
    <source>
        <dbReference type="ARBA" id="ARBA00024695"/>
    </source>
</evidence>
<gene>
    <name evidence="9" type="ORF">SeLEV6574_g01542</name>
    <name evidence="8" type="ORF">SeMB42_g05477</name>
</gene>
<evidence type="ECO:0000256" key="7">
    <source>
        <dbReference type="SAM" id="MobiDB-lite"/>
    </source>
</evidence>
<dbReference type="Pfam" id="PF04147">
    <property type="entry name" value="Nop14"/>
    <property type="match status" value="1"/>
</dbReference>
<dbReference type="OrthoDB" id="441771at2759"/>
<accession>A0A507DEJ6</accession>
<keyword evidence="3" id="KW-0690">Ribosome biogenesis</keyword>
<comment type="subcellular location">
    <subcellularLocation>
        <location evidence="1">Nucleus</location>
        <location evidence="1">Nucleolus</location>
    </subcellularLocation>
</comment>
<keyword evidence="4" id="KW-0698">rRNA processing</keyword>
<dbReference type="AlphaFoldDB" id="A0A507DEJ6"/>
<dbReference type="Proteomes" id="UP000317494">
    <property type="component" value="Unassembled WGS sequence"/>
</dbReference>
<feature type="compositionally biased region" description="Acidic residues" evidence="7">
    <location>
        <begin position="403"/>
        <end position="424"/>
    </location>
</feature>
<comment type="function">
    <text evidence="6">Involved in nucleolar processing of pre-18S ribosomal RNA. Has a role in the nuclear export of 40S pre-ribosomal subunit to the cytoplasm.</text>
</comment>
<dbReference type="Proteomes" id="UP000320475">
    <property type="component" value="Unassembled WGS sequence"/>
</dbReference>
<feature type="region of interest" description="Disordered" evidence="7">
    <location>
        <begin position="304"/>
        <end position="362"/>
    </location>
</feature>
<evidence type="ECO:0000313" key="10">
    <source>
        <dbReference type="Proteomes" id="UP000317494"/>
    </source>
</evidence>
<sequence length="910" mass="102392">MKTNKGPSALKKLQQFKKNIVCQFNSANTHKNKKRKAAHAPGTTLSSISASQKSSFQNLFELQISKSKHNVLNRKVTGSVGRPAVLGKKGAEARRIALAHELKERKRDTAFLDKRFGENIDSIPLEDKMLKRSIKVKRSEKRSVFNLEEDTLTHFGRSLDDVGDFTGRDRILEDDSEDEGQVDKKFVSDYHFGGFDKEKDARMSKSDVMKELITKSKHHKALRQQQHEEDMDLIDEVDADLGDIRVLLGPHRNQQNQTVQPSAEDYDQVVQSLKFDARAVPTDRIKSTEEIKLAHERKMQELEADRLRRMRPEGLLSTRRETQGDDLDDDYMTDNNDDPENETDESDSDTVDKEKMKSMQAMPLTYVNGKLINTEIFMKKKRKRDDEEDGDEDCVVGGSAGSQEDDDSDDEAGSFEDMSEEGEVEDRNAYIDDEAKEGEETGENEDAEGDDDIAEEAFGDDDEGIEEGPTKSLFKASVATKSKANDNAAALPSMSSPYHIEKLEATPQKLHQQLAGLRDAMKGGPSALRESLYMSILDALETTELSFEAFEVVAEYMIQLARLCPSVAVKDALKRLARIENQLEDYLSRGRTGKGWPENQDLLLLRLFLVIFPTSDFDHPVATPTMLLLCRFLSLVQIHDLGGVICGLFICNLLYESQMISKRYIPEVMSFLVGVLQLATAQPQQSAGMLFRLPPRDAESDLFVKVDWSAEMKPLNLLSGSAVSDGICVSMISTTIHLVSTFAQLWNSNAAHPEIFGCVHTYLASASGSAPFTNESLKASLDTFMGTLTALMQKAKAGRVPLRFKSRKPVAIPTFMPKFEEGYSMDRRYTHPQRAFIEKKKIAYQYRKEFRATVRELKRDAAFVATERLKAKKEAAEIYNSKIQKIMGGLGTQEGEMRKLEKGFGKKKRR</sequence>
<evidence type="ECO:0000256" key="3">
    <source>
        <dbReference type="ARBA" id="ARBA00022517"/>
    </source>
</evidence>
<evidence type="ECO:0008006" key="12">
    <source>
        <dbReference type="Google" id="ProtNLM"/>
    </source>
</evidence>
<protein>
    <recommendedName>
        <fullName evidence="12">Nucleolar protein 14</fullName>
    </recommendedName>
</protein>
<keyword evidence="5" id="KW-0539">Nucleus</keyword>
<evidence type="ECO:0000313" key="8">
    <source>
        <dbReference type="EMBL" id="TPX41660.1"/>
    </source>
</evidence>
<dbReference type="PANTHER" id="PTHR23183">
    <property type="entry name" value="NOP14"/>
    <property type="match status" value="1"/>
</dbReference>
<dbReference type="GO" id="GO:0030490">
    <property type="term" value="P:maturation of SSU-rRNA"/>
    <property type="evidence" value="ECO:0007669"/>
    <property type="project" value="TreeGrafter"/>
</dbReference>
<comment type="similarity">
    <text evidence="2">Belongs to the NOP14 family.</text>
</comment>
<evidence type="ECO:0000313" key="9">
    <source>
        <dbReference type="EMBL" id="TPX49288.1"/>
    </source>
</evidence>
<dbReference type="EMBL" id="QEAM01000036">
    <property type="protein sequence ID" value="TPX49288.1"/>
    <property type="molecule type" value="Genomic_DNA"/>
</dbReference>
<dbReference type="EMBL" id="QEAN01000262">
    <property type="protein sequence ID" value="TPX41660.1"/>
    <property type="molecule type" value="Genomic_DNA"/>
</dbReference>
<feature type="region of interest" description="Disordered" evidence="7">
    <location>
        <begin position="381"/>
        <end position="452"/>
    </location>
</feature>
<evidence type="ECO:0000256" key="5">
    <source>
        <dbReference type="ARBA" id="ARBA00023242"/>
    </source>
</evidence>
<evidence type="ECO:0000313" key="11">
    <source>
        <dbReference type="Proteomes" id="UP000320475"/>
    </source>
</evidence>
<evidence type="ECO:0000256" key="4">
    <source>
        <dbReference type="ARBA" id="ARBA00022552"/>
    </source>
</evidence>
<evidence type="ECO:0000256" key="1">
    <source>
        <dbReference type="ARBA" id="ARBA00004604"/>
    </source>
</evidence>
<proteinExistence type="inferred from homology"/>
<feature type="compositionally biased region" description="Acidic residues" evidence="7">
    <location>
        <begin position="324"/>
        <end position="349"/>
    </location>
</feature>
<feature type="compositionally biased region" description="Basic and acidic residues" evidence="7">
    <location>
        <begin position="304"/>
        <end position="323"/>
    </location>
</feature>
<dbReference type="VEuPathDB" id="FungiDB:SeMB42_g05477"/>
<organism evidence="9 11">
    <name type="scientific">Synchytrium endobioticum</name>
    <dbReference type="NCBI Taxonomy" id="286115"/>
    <lineage>
        <taxon>Eukaryota</taxon>
        <taxon>Fungi</taxon>
        <taxon>Fungi incertae sedis</taxon>
        <taxon>Chytridiomycota</taxon>
        <taxon>Chytridiomycota incertae sedis</taxon>
        <taxon>Chytridiomycetes</taxon>
        <taxon>Synchytriales</taxon>
        <taxon>Synchytriaceae</taxon>
        <taxon>Synchytrium</taxon>
    </lineage>
</organism>
<dbReference type="STRING" id="286115.A0A507DEJ6"/>
<comment type="caution">
    <text evidence="9">The sequence shown here is derived from an EMBL/GenBank/DDBJ whole genome shotgun (WGS) entry which is preliminary data.</text>
</comment>
<evidence type="ECO:0000256" key="2">
    <source>
        <dbReference type="ARBA" id="ARBA00007466"/>
    </source>
</evidence>
<dbReference type="PANTHER" id="PTHR23183:SF0">
    <property type="entry name" value="NUCLEOLAR PROTEIN 14"/>
    <property type="match status" value="1"/>
</dbReference>
<keyword evidence="10" id="KW-1185">Reference proteome</keyword>
<feature type="region of interest" description="Disordered" evidence="7">
    <location>
        <begin position="26"/>
        <end position="46"/>
    </location>
</feature>
<dbReference type="GO" id="GO:0030692">
    <property type="term" value="C:Noc4p-Nop14p complex"/>
    <property type="evidence" value="ECO:0007669"/>
    <property type="project" value="TreeGrafter"/>
</dbReference>
<feature type="compositionally biased region" description="Acidic residues" evidence="7">
    <location>
        <begin position="431"/>
        <end position="452"/>
    </location>
</feature>
<dbReference type="GO" id="GO:0032040">
    <property type="term" value="C:small-subunit processome"/>
    <property type="evidence" value="ECO:0007669"/>
    <property type="project" value="InterPro"/>
</dbReference>